<feature type="region of interest" description="Disordered" evidence="1">
    <location>
        <begin position="1"/>
        <end position="61"/>
    </location>
</feature>
<organism evidence="2 3">
    <name type="scientific">Plantactinospora siamensis</name>
    <dbReference type="NCBI Taxonomy" id="555372"/>
    <lineage>
        <taxon>Bacteria</taxon>
        <taxon>Bacillati</taxon>
        <taxon>Actinomycetota</taxon>
        <taxon>Actinomycetes</taxon>
        <taxon>Micromonosporales</taxon>
        <taxon>Micromonosporaceae</taxon>
        <taxon>Plantactinospora</taxon>
    </lineage>
</organism>
<reference evidence="2 3" key="1">
    <citation type="submission" date="2024-09" db="EMBL/GenBank/DDBJ databases">
        <authorList>
            <person name="Sun Q."/>
            <person name="Mori K."/>
        </authorList>
    </citation>
    <scope>NUCLEOTIDE SEQUENCE [LARGE SCALE GENOMIC DNA]</scope>
    <source>
        <strain evidence="2 3">TBRC 2205</strain>
    </source>
</reference>
<dbReference type="EMBL" id="JBHLUE010000012">
    <property type="protein sequence ID" value="MFC0565866.1"/>
    <property type="molecule type" value="Genomic_DNA"/>
</dbReference>
<dbReference type="Proteomes" id="UP001589894">
    <property type="component" value="Unassembled WGS sequence"/>
</dbReference>
<comment type="caution">
    <text evidence="2">The sequence shown here is derived from an EMBL/GenBank/DDBJ whole genome shotgun (WGS) entry which is preliminary data.</text>
</comment>
<accession>A0ABV6NYU0</accession>
<proteinExistence type="predicted"/>
<evidence type="ECO:0000313" key="2">
    <source>
        <dbReference type="EMBL" id="MFC0565866.1"/>
    </source>
</evidence>
<evidence type="ECO:0000313" key="3">
    <source>
        <dbReference type="Proteomes" id="UP001589894"/>
    </source>
</evidence>
<name>A0ABV6NYU0_9ACTN</name>
<sequence length="61" mass="6553">MPNIQQPEMRRNEKNPLVQDSREPGPGARPGGRGGAARPVPPEQVSPYGPAGRPVAAERDR</sequence>
<protein>
    <submittedName>
        <fullName evidence="2">Uncharacterized protein</fullName>
    </submittedName>
</protein>
<evidence type="ECO:0000256" key="1">
    <source>
        <dbReference type="SAM" id="MobiDB-lite"/>
    </source>
</evidence>
<gene>
    <name evidence="2" type="ORF">ACFFHU_17210</name>
</gene>
<keyword evidence="3" id="KW-1185">Reference proteome</keyword>
<dbReference type="RefSeq" id="WP_377340115.1">
    <property type="nucleotide sequence ID" value="NZ_JBHLUE010000012.1"/>
</dbReference>